<keyword evidence="10" id="KW-0328">Glycosyltransferase</keyword>
<comment type="subcellular location">
    <subcellularLocation>
        <location evidence="2">Cell membrane</location>
        <topology evidence="2">Single-pass type II membrane protein</topology>
    </subcellularLocation>
</comment>
<dbReference type="InterPro" id="IPR012338">
    <property type="entry name" value="Beta-lactam/transpept-like"/>
</dbReference>
<keyword evidence="12 27" id="KW-0812">Transmembrane</keyword>
<comment type="pathway">
    <text evidence="3">Cell wall biogenesis; peptidoglycan biosynthesis.</text>
</comment>
<evidence type="ECO:0000256" key="7">
    <source>
        <dbReference type="ARBA" id="ARBA00018638"/>
    </source>
</evidence>
<dbReference type="InterPro" id="IPR001264">
    <property type="entry name" value="Glyco_trans_51"/>
</dbReference>
<evidence type="ECO:0000256" key="9">
    <source>
        <dbReference type="ARBA" id="ARBA00022670"/>
    </source>
</evidence>
<dbReference type="SUPFAM" id="SSF56601">
    <property type="entry name" value="beta-lactamase/transpeptidase-like"/>
    <property type="match status" value="1"/>
</dbReference>
<dbReference type="GO" id="GO:0071555">
    <property type="term" value="P:cell wall organization"/>
    <property type="evidence" value="ECO:0007669"/>
    <property type="project" value="UniProtKB-KW"/>
</dbReference>
<dbReference type="GO" id="GO:0008658">
    <property type="term" value="F:penicillin binding"/>
    <property type="evidence" value="ECO:0007669"/>
    <property type="project" value="InterPro"/>
</dbReference>
<dbReference type="Pfam" id="PF00912">
    <property type="entry name" value="Transgly"/>
    <property type="match status" value="1"/>
</dbReference>
<keyword evidence="21" id="KW-0961">Cell wall biogenesis/degradation</keyword>
<keyword evidence="19" id="KW-0046">Antibiotic resistance</keyword>
<evidence type="ECO:0000256" key="18">
    <source>
        <dbReference type="ARBA" id="ARBA00023136"/>
    </source>
</evidence>
<dbReference type="Pfam" id="PF00905">
    <property type="entry name" value="Transpeptidase"/>
    <property type="match status" value="1"/>
</dbReference>
<evidence type="ECO:0000256" key="5">
    <source>
        <dbReference type="ARBA" id="ARBA00007739"/>
    </source>
</evidence>
<evidence type="ECO:0000256" key="24">
    <source>
        <dbReference type="ARBA" id="ARBA00049902"/>
    </source>
</evidence>
<keyword evidence="14" id="KW-0133">Cell shape</keyword>
<protein>
    <recommendedName>
        <fullName evidence="7">Penicillin-binding protein 1A</fullName>
        <ecNumber evidence="23">2.4.99.28</ecNumber>
        <ecNumber evidence="6">3.4.16.4</ecNumber>
    </recommendedName>
</protein>
<keyword evidence="16" id="KW-0573">Peptidoglycan synthesis</keyword>
<evidence type="ECO:0000256" key="3">
    <source>
        <dbReference type="ARBA" id="ARBA00004752"/>
    </source>
</evidence>
<comment type="similarity">
    <text evidence="4">In the C-terminal section; belongs to the transpeptidase family.</text>
</comment>
<evidence type="ECO:0000313" key="31">
    <source>
        <dbReference type="Proteomes" id="UP000049979"/>
    </source>
</evidence>
<gene>
    <name evidence="30" type="ORF">M72_10781</name>
</gene>
<keyword evidence="15" id="KW-0735">Signal-anchor</keyword>
<evidence type="ECO:0000256" key="22">
    <source>
        <dbReference type="ARBA" id="ARBA00034000"/>
    </source>
</evidence>
<feature type="domain" description="Penicillin-binding protein transpeptidase" evidence="28">
    <location>
        <begin position="387"/>
        <end position="629"/>
    </location>
</feature>
<dbReference type="GO" id="GO:0009252">
    <property type="term" value="P:peptidoglycan biosynthetic process"/>
    <property type="evidence" value="ECO:0007669"/>
    <property type="project" value="UniProtKB-UniPathway"/>
</dbReference>
<comment type="similarity">
    <text evidence="5">In the N-terminal section; belongs to the glycosyltransferase 51 family.</text>
</comment>
<feature type="compositionally biased region" description="Basic and acidic residues" evidence="26">
    <location>
        <begin position="677"/>
        <end position="694"/>
    </location>
</feature>
<evidence type="ECO:0000256" key="4">
    <source>
        <dbReference type="ARBA" id="ARBA00007090"/>
    </source>
</evidence>
<dbReference type="Gene3D" id="1.10.3810.10">
    <property type="entry name" value="Biosynthetic peptidoglycan transglycosylase-like"/>
    <property type="match status" value="1"/>
</dbReference>
<keyword evidence="11 30" id="KW-0808">Transferase</keyword>
<evidence type="ECO:0000256" key="20">
    <source>
        <dbReference type="ARBA" id="ARBA00023268"/>
    </source>
</evidence>
<evidence type="ECO:0000256" key="19">
    <source>
        <dbReference type="ARBA" id="ARBA00023251"/>
    </source>
</evidence>
<evidence type="ECO:0000256" key="11">
    <source>
        <dbReference type="ARBA" id="ARBA00022679"/>
    </source>
</evidence>
<dbReference type="InterPro" id="IPR036950">
    <property type="entry name" value="PBP_transglycosylase"/>
</dbReference>
<dbReference type="EC" id="2.4.99.28" evidence="23"/>
<feature type="compositionally biased region" description="Polar residues" evidence="26">
    <location>
        <begin position="716"/>
        <end position="726"/>
    </location>
</feature>
<keyword evidence="8" id="KW-0121">Carboxypeptidase</keyword>
<evidence type="ECO:0000256" key="8">
    <source>
        <dbReference type="ARBA" id="ARBA00022645"/>
    </source>
</evidence>
<evidence type="ECO:0000256" key="25">
    <source>
        <dbReference type="ARBA" id="ARBA00060592"/>
    </source>
</evidence>
<evidence type="ECO:0000256" key="2">
    <source>
        <dbReference type="ARBA" id="ARBA00004401"/>
    </source>
</evidence>
<comment type="function">
    <text evidence="1">Cell wall formation. Synthesis of cross-linked peptidoglycan from the lipid intermediates. The enzyme has a penicillin-insensitive transglycosylase N-terminal domain (formation of linear glycan strands) and a penicillin-sensitive transpeptidase C-terminal domain (cross-linking of the peptide subunits).</text>
</comment>
<keyword evidence="31" id="KW-1185">Reference proteome</keyword>
<evidence type="ECO:0000256" key="1">
    <source>
        <dbReference type="ARBA" id="ARBA00002624"/>
    </source>
</evidence>
<dbReference type="InterPro" id="IPR023346">
    <property type="entry name" value="Lysozyme-like_dom_sf"/>
</dbReference>
<evidence type="ECO:0000259" key="29">
    <source>
        <dbReference type="Pfam" id="PF00912"/>
    </source>
</evidence>
<evidence type="ECO:0000256" key="17">
    <source>
        <dbReference type="ARBA" id="ARBA00022989"/>
    </source>
</evidence>
<dbReference type="Gene3D" id="3.40.710.10">
    <property type="entry name" value="DD-peptidase/beta-lactamase superfamily"/>
    <property type="match status" value="1"/>
</dbReference>
<comment type="pathway">
    <text evidence="25">Glycan biosynthesis.</text>
</comment>
<dbReference type="RefSeq" id="WP_055068339.1">
    <property type="nucleotide sequence ID" value="NZ_CP173697.1"/>
</dbReference>
<evidence type="ECO:0000256" key="12">
    <source>
        <dbReference type="ARBA" id="ARBA00022692"/>
    </source>
</evidence>
<dbReference type="GO" id="GO:0008360">
    <property type="term" value="P:regulation of cell shape"/>
    <property type="evidence" value="ECO:0007669"/>
    <property type="project" value="UniProtKB-KW"/>
</dbReference>
<dbReference type="OrthoDB" id="9766909at2"/>
<evidence type="ECO:0000313" key="30">
    <source>
        <dbReference type="EMBL" id="CRL40872.1"/>
    </source>
</evidence>
<dbReference type="NCBIfam" id="TIGR02074">
    <property type="entry name" value="PBP_1a_fam"/>
    <property type="match status" value="1"/>
</dbReference>
<dbReference type="EC" id="3.4.16.4" evidence="6"/>
<dbReference type="SUPFAM" id="SSF53955">
    <property type="entry name" value="Lysozyme-like"/>
    <property type="match status" value="1"/>
</dbReference>
<evidence type="ECO:0000256" key="10">
    <source>
        <dbReference type="ARBA" id="ARBA00022676"/>
    </source>
</evidence>
<keyword evidence="13" id="KW-0378">Hydrolase</keyword>
<comment type="catalytic activity">
    <reaction evidence="22">
        <text>Preferential cleavage: (Ac)2-L-Lys-D-Ala-|-D-Ala. Also transpeptidation of peptidyl-alanyl moieties that are N-acyl substituents of D-alanine.</text>
        <dbReference type="EC" id="3.4.16.4"/>
    </reaction>
</comment>
<keyword evidence="9" id="KW-0645">Protease</keyword>
<name>A0A0M6WT70_9FIRM</name>
<evidence type="ECO:0000256" key="23">
    <source>
        <dbReference type="ARBA" id="ARBA00044770"/>
    </source>
</evidence>
<organism evidence="30 31">
    <name type="scientific">Roseburia faecis</name>
    <dbReference type="NCBI Taxonomy" id="301302"/>
    <lineage>
        <taxon>Bacteria</taxon>
        <taxon>Bacillati</taxon>
        <taxon>Bacillota</taxon>
        <taxon>Clostridia</taxon>
        <taxon>Lachnospirales</taxon>
        <taxon>Lachnospiraceae</taxon>
        <taxon>Roseburia</taxon>
    </lineage>
</organism>
<dbReference type="FunFam" id="1.10.3810.10:FF:000001">
    <property type="entry name" value="Penicillin-binding protein 1A"/>
    <property type="match status" value="1"/>
</dbReference>
<dbReference type="InterPro" id="IPR050396">
    <property type="entry name" value="Glycosyltr_51/Transpeptidase"/>
</dbReference>
<keyword evidence="20" id="KW-0511">Multifunctional enzyme</keyword>
<feature type="transmembrane region" description="Helical" evidence="27">
    <location>
        <begin position="16"/>
        <end position="40"/>
    </location>
</feature>
<dbReference type="GO" id="GO:0009002">
    <property type="term" value="F:serine-type D-Ala-D-Ala carboxypeptidase activity"/>
    <property type="evidence" value="ECO:0007669"/>
    <property type="project" value="UniProtKB-EC"/>
</dbReference>
<feature type="region of interest" description="Disordered" evidence="26">
    <location>
        <begin position="677"/>
        <end position="793"/>
    </location>
</feature>
<feature type="compositionally biased region" description="Low complexity" evidence="26">
    <location>
        <begin position="727"/>
        <end position="739"/>
    </location>
</feature>
<dbReference type="PANTHER" id="PTHR32282:SF33">
    <property type="entry name" value="PEPTIDOGLYCAN GLYCOSYLTRANSFERASE"/>
    <property type="match status" value="1"/>
</dbReference>
<dbReference type="UniPathway" id="UPA00219"/>
<reference evidence="31" key="1">
    <citation type="submission" date="2015-05" db="EMBL/GenBank/DDBJ databases">
        <authorList>
            <consortium name="Pathogen Informatics"/>
        </authorList>
    </citation>
    <scope>NUCLEOTIDE SEQUENCE [LARGE SCALE GENOMIC DNA]</scope>
    <source>
        <strain evidence="31">M72</strain>
    </source>
</reference>
<keyword evidence="17 27" id="KW-1133">Transmembrane helix</keyword>
<proteinExistence type="inferred from homology"/>
<dbReference type="Proteomes" id="UP000049979">
    <property type="component" value="Unassembled WGS sequence"/>
</dbReference>
<dbReference type="STRING" id="301302.ERS852420_01720"/>
<dbReference type="GO" id="GO:0005886">
    <property type="term" value="C:plasma membrane"/>
    <property type="evidence" value="ECO:0007669"/>
    <property type="project" value="UniProtKB-SubCell"/>
</dbReference>
<keyword evidence="18 27" id="KW-0472">Membrane</keyword>
<dbReference type="GO" id="GO:0006508">
    <property type="term" value="P:proteolysis"/>
    <property type="evidence" value="ECO:0007669"/>
    <property type="project" value="UniProtKB-KW"/>
</dbReference>
<dbReference type="PANTHER" id="PTHR32282">
    <property type="entry name" value="BINDING PROTEIN TRANSPEPTIDASE, PUTATIVE-RELATED"/>
    <property type="match status" value="1"/>
</dbReference>
<dbReference type="GO" id="GO:0008955">
    <property type="term" value="F:peptidoglycan glycosyltransferase activity"/>
    <property type="evidence" value="ECO:0007669"/>
    <property type="project" value="UniProtKB-EC"/>
</dbReference>
<dbReference type="InterPro" id="IPR001460">
    <property type="entry name" value="PCN-bd_Tpept"/>
</dbReference>
<feature type="compositionally biased region" description="Polar residues" evidence="26">
    <location>
        <begin position="757"/>
        <end position="769"/>
    </location>
</feature>
<feature type="domain" description="Glycosyl transferase family 51" evidence="29">
    <location>
        <begin position="79"/>
        <end position="259"/>
    </location>
</feature>
<evidence type="ECO:0000256" key="14">
    <source>
        <dbReference type="ARBA" id="ARBA00022960"/>
    </source>
</evidence>
<evidence type="ECO:0000256" key="15">
    <source>
        <dbReference type="ARBA" id="ARBA00022968"/>
    </source>
</evidence>
<dbReference type="AlphaFoldDB" id="A0A0M6WT70"/>
<evidence type="ECO:0000256" key="16">
    <source>
        <dbReference type="ARBA" id="ARBA00022984"/>
    </source>
</evidence>
<sequence length="793" mass="89125">MSTKKKKKRKKKQHRFFWFVIKLQIVLMLVVLAGFGYYYFGGYADQIQQMRREAVQEVSASDDSTFIPSQTCSVFDKDGKLISERRGDKNAQYVKYEDIPKNFVAAIISIEDKKFYQHNGVDLKGLVRAVKATVMSKLKKSQGGTQGGSTITMQLAKLIYMQPKQTWQYKVKQMFLAWELEKRYSKDKIMEFYLNNVYFANGYYGIDAACHGYFNCELKDLDVSQTAYLCAIPNRPSNYDPVTHPDNTITRRNLILKNMRDDGKISQEEYYEATKEEIALNRPKKSDTEKINSSIDTYTYDCATRALMEQEGFQFKYYFDSDKEKKSYGEAYDELYSACQKKLFSGGYKIYTTIDMEKQKELQSAIDDTLKGFKDKSKDGTYKMQAAAVSIDNNSGYVVAIVGGRKQDSDNYTLNRAYQSYRQPGSSIKPLLVYTPQLERGYTPDTVVDDHKLKDGPSNANNTYAGKIPLRYAVAHSINTIAWQLYDELTPKAGLQYLKNMNFAQIKDGDYTLATSLGGFTKGVSPLEMASGYAAVENDGLYREPTCVKSIVDSDENVVYTSSLTEKTVYKQDAARMMTDIMTSVMDSGTGRSAKLADMPCAGKTGTTNDHKDGWFCGFTRYYTTAVWVGCDYPKAISNLSGSTYPAQIWKAYMSAAHEGLSSLDFLPYAQLSDDFKNQQKQEEEEHDKMREENQIEENQTDDQQTSESQQKDNTTDGSSENDNQPDNNDSNAGDQNNNSKPEHSGDNDSGESGGNTDTPENGENTNKPDNSGTTDNSGDTGESGDTGGGNVQ</sequence>
<evidence type="ECO:0000259" key="28">
    <source>
        <dbReference type="Pfam" id="PF00905"/>
    </source>
</evidence>
<evidence type="ECO:0000256" key="6">
    <source>
        <dbReference type="ARBA" id="ARBA00012448"/>
    </source>
</evidence>
<accession>A0A0M6WT70</accession>
<evidence type="ECO:0000256" key="26">
    <source>
        <dbReference type="SAM" id="MobiDB-lite"/>
    </source>
</evidence>
<comment type="catalytic activity">
    <reaction evidence="24">
        <text>[GlcNAc-(1-&gt;4)-Mur2Ac(oyl-L-Ala-gamma-D-Glu-L-Lys-D-Ala-D-Ala)](n)-di-trans,octa-cis-undecaprenyl diphosphate + beta-D-GlcNAc-(1-&gt;4)-Mur2Ac(oyl-L-Ala-gamma-D-Glu-L-Lys-D-Ala-D-Ala)-di-trans,octa-cis-undecaprenyl diphosphate = [GlcNAc-(1-&gt;4)-Mur2Ac(oyl-L-Ala-gamma-D-Glu-L-Lys-D-Ala-D-Ala)](n+1)-di-trans,octa-cis-undecaprenyl diphosphate + di-trans,octa-cis-undecaprenyl diphosphate + H(+)</text>
        <dbReference type="Rhea" id="RHEA:23708"/>
        <dbReference type="Rhea" id="RHEA-COMP:9602"/>
        <dbReference type="Rhea" id="RHEA-COMP:9603"/>
        <dbReference type="ChEBI" id="CHEBI:15378"/>
        <dbReference type="ChEBI" id="CHEBI:58405"/>
        <dbReference type="ChEBI" id="CHEBI:60033"/>
        <dbReference type="ChEBI" id="CHEBI:78435"/>
        <dbReference type="EC" id="2.4.99.28"/>
    </reaction>
</comment>
<evidence type="ECO:0000256" key="27">
    <source>
        <dbReference type="SAM" id="Phobius"/>
    </source>
</evidence>
<evidence type="ECO:0000256" key="13">
    <source>
        <dbReference type="ARBA" id="ARBA00022801"/>
    </source>
</evidence>
<dbReference type="GO" id="GO:0046677">
    <property type="term" value="P:response to antibiotic"/>
    <property type="evidence" value="ECO:0007669"/>
    <property type="project" value="UniProtKB-KW"/>
</dbReference>
<evidence type="ECO:0000256" key="21">
    <source>
        <dbReference type="ARBA" id="ARBA00023316"/>
    </source>
</evidence>
<feature type="compositionally biased region" description="Low complexity" evidence="26">
    <location>
        <begin position="770"/>
        <end position="781"/>
    </location>
</feature>
<dbReference type="EMBL" id="CVRR01000037">
    <property type="protein sequence ID" value="CRL40872.1"/>
    <property type="molecule type" value="Genomic_DNA"/>
</dbReference>